<dbReference type="Pfam" id="PF20700">
    <property type="entry name" value="Mutator"/>
    <property type="match status" value="1"/>
</dbReference>
<name>A0AAV6TPL8_9ARAC</name>
<protein>
    <recommendedName>
        <fullName evidence="1">Mutator-like transposase domain-containing protein</fullName>
    </recommendedName>
</protein>
<reference evidence="2 3" key="1">
    <citation type="journal article" date="2022" name="Nat. Ecol. Evol.">
        <title>A masculinizing supergene underlies an exaggerated male reproductive morph in a spider.</title>
        <authorList>
            <person name="Hendrickx F."/>
            <person name="De Corte Z."/>
            <person name="Sonet G."/>
            <person name="Van Belleghem S.M."/>
            <person name="Kostlbacher S."/>
            <person name="Vangestel C."/>
        </authorList>
    </citation>
    <scope>NUCLEOTIDE SEQUENCE [LARGE SCALE GENOMIC DNA]</scope>
    <source>
        <strain evidence="2">W744_W776</strain>
    </source>
</reference>
<dbReference type="AlphaFoldDB" id="A0AAV6TPL8"/>
<evidence type="ECO:0000259" key="1">
    <source>
        <dbReference type="Pfam" id="PF20700"/>
    </source>
</evidence>
<evidence type="ECO:0000313" key="3">
    <source>
        <dbReference type="Proteomes" id="UP000827092"/>
    </source>
</evidence>
<accession>A0AAV6TPL8</accession>
<organism evidence="2 3">
    <name type="scientific">Oedothorax gibbosus</name>
    <dbReference type="NCBI Taxonomy" id="931172"/>
    <lineage>
        <taxon>Eukaryota</taxon>
        <taxon>Metazoa</taxon>
        <taxon>Ecdysozoa</taxon>
        <taxon>Arthropoda</taxon>
        <taxon>Chelicerata</taxon>
        <taxon>Arachnida</taxon>
        <taxon>Araneae</taxon>
        <taxon>Araneomorphae</taxon>
        <taxon>Entelegynae</taxon>
        <taxon>Araneoidea</taxon>
        <taxon>Linyphiidae</taxon>
        <taxon>Erigoninae</taxon>
        <taxon>Oedothorax</taxon>
    </lineage>
</organism>
<sequence>MQLSNSFGMMLEMDVMSDKTFSEYTRLVFKDLDETTRKVLEDTRNRVKEAYRVINGKDQQQNVTDIAVSYDGSWHTRGHSF</sequence>
<feature type="domain" description="Mutator-like transposase" evidence="1">
    <location>
        <begin position="10"/>
        <end position="79"/>
    </location>
</feature>
<proteinExistence type="predicted"/>
<dbReference type="EMBL" id="JAFNEN010001492">
    <property type="protein sequence ID" value="KAG8173785.1"/>
    <property type="molecule type" value="Genomic_DNA"/>
</dbReference>
<dbReference type="Proteomes" id="UP000827092">
    <property type="component" value="Unassembled WGS sequence"/>
</dbReference>
<evidence type="ECO:0000313" key="2">
    <source>
        <dbReference type="EMBL" id="KAG8173785.1"/>
    </source>
</evidence>
<gene>
    <name evidence="2" type="ORF">JTE90_018882</name>
</gene>
<keyword evidence="3" id="KW-1185">Reference proteome</keyword>
<dbReference type="InterPro" id="IPR049012">
    <property type="entry name" value="Mutator_transp_dom"/>
</dbReference>
<comment type="caution">
    <text evidence="2">The sequence shown here is derived from an EMBL/GenBank/DDBJ whole genome shotgun (WGS) entry which is preliminary data.</text>
</comment>